<keyword evidence="3" id="KW-1185">Reference proteome</keyword>
<reference evidence="2" key="1">
    <citation type="submission" date="2020-05" db="EMBL/GenBank/DDBJ databases">
        <title>WGS assembly of Panicum virgatum.</title>
        <authorList>
            <person name="Lovell J.T."/>
            <person name="Jenkins J."/>
            <person name="Shu S."/>
            <person name="Juenger T.E."/>
            <person name="Schmutz J."/>
        </authorList>
    </citation>
    <scope>NUCLEOTIDE SEQUENCE</scope>
    <source>
        <strain evidence="2">AP13</strain>
    </source>
</reference>
<dbReference type="Proteomes" id="UP000823388">
    <property type="component" value="Chromosome 4K"/>
</dbReference>
<dbReference type="AlphaFoldDB" id="A0A8T0TS40"/>
<feature type="compositionally biased region" description="Low complexity" evidence="1">
    <location>
        <begin position="28"/>
        <end position="39"/>
    </location>
</feature>
<protein>
    <submittedName>
        <fullName evidence="2">Uncharacterized protein</fullName>
    </submittedName>
</protein>
<proteinExistence type="predicted"/>
<gene>
    <name evidence="2" type="ORF">PVAP13_4KG108205</name>
</gene>
<evidence type="ECO:0000313" key="3">
    <source>
        <dbReference type="Proteomes" id="UP000823388"/>
    </source>
</evidence>
<feature type="region of interest" description="Disordered" evidence="1">
    <location>
        <begin position="89"/>
        <end position="117"/>
    </location>
</feature>
<sequence>MFAAAPVPGHPSPACAAARRRRPPRPGTPCRPCRPCSPRVPRRAGTSLSPRAAPTPPCPGPARCPDLVVLGRATARLVIVAAWCLAGATSSRGRPDAAPTPCASPETAPASSSPNPR</sequence>
<comment type="caution">
    <text evidence="2">The sequence shown here is derived from an EMBL/GenBank/DDBJ whole genome shotgun (WGS) entry which is preliminary data.</text>
</comment>
<evidence type="ECO:0000256" key="1">
    <source>
        <dbReference type="SAM" id="MobiDB-lite"/>
    </source>
</evidence>
<accession>A0A8T0TS40</accession>
<dbReference type="EMBL" id="CM029043">
    <property type="protein sequence ID" value="KAG2611644.1"/>
    <property type="molecule type" value="Genomic_DNA"/>
</dbReference>
<feature type="region of interest" description="Disordered" evidence="1">
    <location>
        <begin position="1"/>
        <end position="59"/>
    </location>
</feature>
<evidence type="ECO:0000313" key="2">
    <source>
        <dbReference type="EMBL" id="KAG2611644.1"/>
    </source>
</evidence>
<feature type="compositionally biased region" description="Low complexity" evidence="1">
    <location>
        <begin position="97"/>
        <end position="117"/>
    </location>
</feature>
<organism evidence="2 3">
    <name type="scientific">Panicum virgatum</name>
    <name type="common">Blackwell switchgrass</name>
    <dbReference type="NCBI Taxonomy" id="38727"/>
    <lineage>
        <taxon>Eukaryota</taxon>
        <taxon>Viridiplantae</taxon>
        <taxon>Streptophyta</taxon>
        <taxon>Embryophyta</taxon>
        <taxon>Tracheophyta</taxon>
        <taxon>Spermatophyta</taxon>
        <taxon>Magnoliopsida</taxon>
        <taxon>Liliopsida</taxon>
        <taxon>Poales</taxon>
        <taxon>Poaceae</taxon>
        <taxon>PACMAD clade</taxon>
        <taxon>Panicoideae</taxon>
        <taxon>Panicodae</taxon>
        <taxon>Paniceae</taxon>
        <taxon>Panicinae</taxon>
        <taxon>Panicum</taxon>
        <taxon>Panicum sect. Hiantes</taxon>
    </lineage>
</organism>
<name>A0A8T0TS40_PANVG</name>